<keyword evidence="1" id="KW-0238">DNA-binding</keyword>
<dbReference type="InterPro" id="IPR036271">
    <property type="entry name" value="Tet_transcr_reg_TetR-rel_C_sf"/>
</dbReference>
<proteinExistence type="predicted"/>
<evidence type="ECO:0000313" key="3">
    <source>
        <dbReference type="EMBL" id="UYP44519.1"/>
    </source>
</evidence>
<dbReference type="EMBL" id="CP104013">
    <property type="protein sequence ID" value="UYP44519.1"/>
    <property type="molecule type" value="Genomic_DNA"/>
</dbReference>
<dbReference type="Gene3D" id="1.10.10.60">
    <property type="entry name" value="Homeodomain-like"/>
    <property type="match status" value="1"/>
</dbReference>
<evidence type="ECO:0000313" key="4">
    <source>
        <dbReference type="Proteomes" id="UP001208689"/>
    </source>
</evidence>
<evidence type="ECO:0000256" key="1">
    <source>
        <dbReference type="ARBA" id="ARBA00023125"/>
    </source>
</evidence>
<evidence type="ECO:0000259" key="2">
    <source>
        <dbReference type="Pfam" id="PF00440"/>
    </source>
</evidence>
<feature type="domain" description="HTH tetR-type" evidence="2">
    <location>
        <begin position="17"/>
        <end position="63"/>
    </location>
</feature>
<accession>A0ABY6HPX3</accession>
<keyword evidence="4" id="KW-1185">Reference proteome</keyword>
<organism evidence="3 4">
    <name type="scientific">Candidatus Lokiarchaeum ossiferum</name>
    <dbReference type="NCBI Taxonomy" id="2951803"/>
    <lineage>
        <taxon>Archaea</taxon>
        <taxon>Promethearchaeati</taxon>
        <taxon>Promethearchaeota</taxon>
        <taxon>Promethearchaeia</taxon>
        <taxon>Promethearchaeales</taxon>
        <taxon>Promethearchaeaceae</taxon>
        <taxon>Candidatus Lokiarchaeum</taxon>
    </lineage>
</organism>
<dbReference type="PANTHER" id="PTHR43479:SF11">
    <property type="entry name" value="ACREF_ENVCD OPERON REPRESSOR-RELATED"/>
    <property type="match status" value="1"/>
</dbReference>
<dbReference type="Pfam" id="PF00440">
    <property type="entry name" value="TetR_N"/>
    <property type="match status" value="1"/>
</dbReference>
<dbReference type="Gene3D" id="1.10.357.10">
    <property type="entry name" value="Tetracycline Repressor, domain 2"/>
    <property type="match status" value="1"/>
</dbReference>
<dbReference type="InterPro" id="IPR050624">
    <property type="entry name" value="HTH-type_Tx_Regulator"/>
</dbReference>
<dbReference type="InterPro" id="IPR009057">
    <property type="entry name" value="Homeodomain-like_sf"/>
</dbReference>
<name>A0ABY6HPX3_9ARCH</name>
<protein>
    <recommendedName>
        <fullName evidence="2">HTH tetR-type domain-containing protein</fullName>
    </recommendedName>
</protein>
<sequence>MPRKPSPTRIENKKNEIISAAWGIFRKNGYKKTTIVEIGNEIGQSQANIYYYFKNGKEQIYVECLLNELSKLRLKYEEIFSKRSPIKEKLIELFSLRLNFFHENIITEQLSDLNLKRVLPELKEKLFKILKLEREMIQSVLEDAKQNGEINSPDTHQTTEMLIHISQGIRFEYKFKYLLTQQKPQLDNMLAELRQALHILFENGNFKMI</sequence>
<dbReference type="InterPro" id="IPR001647">
    <property type="entry name" value="HTH_TetR"/>
</dbReference>
<dbReference type="SUPFAM" id="SSF46689">
    <property type="entry name" value="Homeodomain-like"/>
    <property type="match status" value="1"/>
</dbReference>
<reference evidence="3" key="1">
    <citation type="submission" date="2022-09" db="EMBL/GenBank/DDBJ databases">
        <title>Actin cytoskeleton and complex cell architecture in an #Asgard archaeon.</title>
        <authorList>
            <person name="Ponce Toledo R.I."/>
            <person name="Schleper C."/>
            <person name="Rodrigues Oliveira T."/>
            <person name="Wollweber F."/>
            <person name="Xu J."/>
            <person name="Rittmann S."/>
            <person name="Klingl A."/>
            <person name="Pilhofer M."/>
        </authorList>
    </citation>
    <scope>NUCLEOTIDE SEQUENCE</scope>
    <source>
        <strain evidence="3">B-35</strain>
    </source>
</reference>
<dbReference type="PANTHER" id="PTHR43479">
    <property type="entry name" value="ACREF/ENVCD OPERON REPRESSOR-RELATED"/>
    <property type="match status" value="1"/>
</dbReference>
<dbReference type="Proteomes" id="UP001208689">
    <property type="component" value="Chromosome"/>
</dbReference>
<gene>
    <name evidence="3" type="ORF">NEF87_000804</name>
</gene>
<dbReference type="SUPFAM" id="SSF48498">
    <property type="entry name" value="Tetracyclin repressor-like, C-terminal domain"/>
    <property type="match status" value="1"/>
</dbReference>